<dbReference type="PANTHER" id="PTHR11552">
    <property type="entry name" value="GLUCOSE-METHANOL-CHOLINE GMC OXIDOREDUCTASE"/>
    <property type="match status" value="1"/>
</dbReference>
<organism evidence="8 9">
    <name type="scientific">Cerrena zonata</name>
    <dbReference type="NCBI Taxonomy" id="2478898"/>
    <lineage>
        <taxon>Eukaryota</taxon>
        <taxon>Fungi</taxon>
        <taxon>Dikarya</taxon>
        <taxon>Basidiomycota</taxon>
        <taxon>Agaricomycotina</taxon>
        <taxon>Agaricomycetes</taxon>
        <taxon>Polyporales</taxon>
        <taxon>Cerrenaceae</taxon>
        <taxon>Cerrena</taxon>
    </lineage>
</organism>
<dbReference type="SUPFAM" id="SSF51905">
    <property type="entry name" value="FAD/NAD(P)-binding domain"/>
    <property type="match status" value="1"/>
</dbReference>
<dbReference type="InterPro" id="IPR012132">
    <property type="entry name" value="GMC_OxRdtase"/>
</dbReference>
<dbReference type="AlphaFoldDB" id="A0AAW0GBH5"/>
<dbReference type="Gene3D" id="3.50.50.60">
    <property type="entry name" value="FAD/NAD(P)-binding domain"/>
    <property type="match status" value="1"/>
</dbReference>
<keyword evidence="4 6" id="KW-0274">FAD</keyword>
<dbReference type="PANTHER" id="PTHR11552:SF147">
    <property type="entry name" value="CHOLINE DEHYDROGENASE, MITOCHONDRIAL"/>
    <property type="match status" value="1"/>
</dbReference>
<dbReference type="Gene3D" id="3.30.560.10">
    <property type="entry name" value="Glucose Oxidase, domain 3"/>
    <property type="match status" value="1"/>
</dbReference>
<evidence type="ECO:0000256" key="1">
    <source>
        <dbReference type="ARBA" id="ARBA00001974"/>
    </source>
</evidence>
<comment type="similarity">
    <text evidence="2">Belongs to the GMC oxidoreductase family.</text>
</comment>
<dbReference type="InterPro" id="IPR036188">
    <property type="entry name" value="FAD/NAD-bd_sf"/>
</dbReference>
<evidence type="ECO:0000256" key="3">
    <source>
        <dbReference type="ARBA" id="ARBA00022630"/>
    </source>
</evidence>
<dbReference type="InterPro" id="IPR007867">
    <property type="entry name" value="GMC_OxRtase_C"/>
</dbReference>
<comment type="caution">
    <text evidence="8">The sequence shown here is derived from an EMBL/GenBank/DDBJ whole genome shotgun (WGS) entry which is preliminary data.</text>
</comment>
<evidence type="ECO:0000256" key="2">
    <source>
        <dbReference type="ARBA" id="ARBA00010790"/>
    </source>
</evidence>
<evidence type="ECO:0000256" key="5">
    <source>
        <dbReference type="PIRSR" id="PIRSR000137-1"/>
    </source>
</evidence>
<dbReference type="GO" id="GO:0016614">
    <property type="term" value="F:oxidoreductase activity, acting on CH-OH group of donors"/>
    <property type="evidence" value="ECO:0007669"/>
    <property type="project" value="InterPro"/>
</dbReference>
<evidence type="ECO:0000313" key="9">
    <source>
        <dbReference type="Proteomes" id="UP001385951"/>
    </source>
</evidence>
<dbReference type="PROSITE" id="PS00624">
    <property type="entry name" value="GMC_OXRED_2"/>
    <property type="match status" value="1"/>
</dbReference>
<feature type="domain" description="Glucose-methanol-choline oxidoreductase N-terminal" evidence="7">
    <location>
        <begin position="323"/>
        <end position="337"/>
    </location>
</feature>
<dbReference type="EMBL" id="JASBNA010000010">
    <property type="protein sequence ID" value="KAK7688490.1"/>
    <property type="molecule type" value="Genomic_DNA"/>
</dbReference>
<evidence type="ECO:0000313" key="8">
    <source>
        <dbReference type="EMBL" id="KAK7688490.1"/>
    </source>
</evidence>
<dbReference type="SUPFAM" id="SSF54373">
    <property type="entry name" value="FAD-linked reductases, C-terminal domain"/>
    <property type="match status" value="1"/>
</dbReference>
<dbReference type="Pfam" id="PF05199">
    <property type="entry name" value="GMC_oxred_C"/>
    <property type="match status" value="1"/>
</dbReference>
<name>A0AAW0GBH5_9APHY</name>
<feature type="active site" description="Proton acceptor" evidence="5">
    <location>
        <position position="590"/>
    </location>
</feature>
<keyword evidence="3" id="KW-0285">Flavoprotein</keyword>
<sequence>MLLNDHRTLFLTSLREGLRRTRDLKYIKPQAILLSGVNGAILHSASQLSTTTYDFIIVGAGPGGSAVANRLSEDAKTTVLLVEAGGLNDDDITLEVPLLCTRLTPSTRWDWNYTTTPQAGLNGRSVPFPRGIGLGGSSAVNCLVYTRGSKENIDEWAKLSGDESWGWDQLLPYFKKSEKFNFPVDGHNITGQFDPSVHGFDGFIGVSVPNAPRAIDGRIIQTTQELEEFPFKLDMNSGEHLGVGWVQSLIDRGVRSSSKAYLVAPDVAKRPNLDILLNAQVSRALRTSTSGSTMEFKGVEFKDRTDGAIKTLAAKKEVILSAGAVSSPVILMHSGIGPKSLLDSLNITTHVDLPSVGQNLTDHIGVSSTWSVNSTLTFDTVLRNDTLLESLLEEWRTNKTGLLTVTSENHAAFLRIPENSSFWEEFQGQDPAAGKNTAHFEFLFQNGLSVKTDQGNFFNFPTGNVSPLSRGSVTINSSDPFAAPLIDPGLLTNKIDIVVVREAIRSARRFLTASAWDGYLLEAMNTAETDDELDEYIRQEAVSFFHPVATAAMSPVGADWGVVDPDLKVKGVVGLRVVDAAVAPSLPSAHTSAAVYAIAEKASDLIKAAWGII</sequence>
<dbReference type="GO" id="GO:0050660">
    <property type="term" value="F:flavin adenine dinucleotide binding"/>
    <property type="evidence" value="ECO:0007669"/>
    <property type="project" value="InterPro"/>
</dbReference>
<dbReference type="Pfam" id="PF00732">
    <property type="entry name" value="GMC_oxred_N"/>
    <property type="match status" value="1"/>
</dbReference>
<evidence type="ECO:0000256" key="6">
    <source>
        <dbReference type="PIRSR" id="PIRSR000137-2"/>
    </source>
</evidence>
<feature type="active site" description="Proton donor" evidence="5">
    <location>
        <position position="546"/>
    </location>
</feature>
<feature type="binding site" evidence="6">
    <location>
        <begin position="141"/>
        <end position="144"/>
    </location>
    <ligand>
        <name>FAD</name>
        <dbReference type="ChEBI" id="CHEBI:57692"/>
    </ligand>
</feature>
<dbReference type="Proteomes" id="UP001385951">
    <property type="component" value="Unassembled WGS sequence"/>
</dbReference>
<reference evidence="8 9" key="1">
    <citation type="submission" date="2022-09" db="EMBL/GenBank/DDBJ databases">
        <authorList>
            <person name="Palmer J.M."/>
        </authorList>
    </citation>
    <scope>NUCLEOTIDE SEQUENCE [LARGE SCALE GENOMIC DNA]</scope>
    <source>
        <strain evidence="8 9">DSM 7382</strain>
    </source>
</reference>
<evidence type="ECO:0000259" key="7">
    <source>
        <dbReference type="PROSITE" id="PS00624"/>
    </source>
</evidence>
<keyword evidence="9" id="KW-1185">Reference proteome</keyword>
<feature type="binding site" evidence="6">
    <location>
        <position position="281"/>
    </location>
    <ligand>
        <name>FAD</name>
        <dbReference type="ChEBI" id="CHEBI:57692"/>
    </ligand>
</feature>
<accession>A0AAW0GBH5</accession>
<dbReference type="InterPro" id="IPR000172">
    <property type="entry name" value="GMC_OxRdtase_N"/>
</dbReference>
<proteinExistence type="inferred from homology"/>
<gene>
    <name evidence="8" type="ORF">QCA50_008028</name>
</gene>
<protein>
    <recommendedName>
        <fullName evidence="7">Glucose-methanol-choline oxidoreductase N-terminal domain-containing protein</fullName>
    </recommendedName>
</protein>
<evidence type="ECO:0000256" key="4">
    <source>
        <dbReference type="ARBA" id="ARBA00022827"/>
    </source>
</evidence>
<dbReference type="PIRSF" id="PIRSF000137">
    <property type="entry name" value="Alcohol_oxidase"/>
    <property type="match status" value="1"/>
</dbReference>
<comment type="cofactor">
    <cofactor evidence="1 6">
        <name>FAD</name>
        <dbReference type="ChEBI" id="CHEBI:57692"/>
    </cofactor>
</comment>